<organism evidence="1 2">
    <name type="scientific">Actinomadura napierensis</name>
    <dbReference type="NCBI Taxonomy" id="267854"/>
    <lineage>
        <taxon>Bacteria</taxon>
        <taxon>Bacillati</taxon>
        <taxon>Actinomycetota</taxon>
        <taxon>Actinomycetes</taxon>
        <taxon>Streptosporangiales</taxon>
        <taxon>Thermomonosporaceae</taxon>
        <taxon>Actinomadura</taxon>
    </lineage>
</organism>
<dbReference type="RefSeq" id="WP_344272475.1">
    <property type="nucleotide sequence ID" value="NZ_BAAAMR010000052.1"/>
</dbReference>
<dbReference type="Proteomes" id="UP001501020">
    <property type="component" value="Unassembled WGS sequence"/>
</dbReference>
<dbReference type="EMBL" id="BAAAMR010000052">
    <property type="protein sequence ID" value="GAA2149500.1"/>
    <property type="molecule type" value="Genomic_DNA"/>
</dbReference>
<comment type="caution">
    <text evidence="1">The sequence shown here is derived from an EMBL/GenBank/DDBJ whole genome shotgun (WGS) entry which is preliminary data.</text>
</comment>
<evidence type="ECO:0000313" key="1">
    <source>
        <dbReference type="EMBL" id="GAA2149500.1"/>
    </source>
</evidence>
<keyword evidence="1" id="KW-0503">Monooxygenase</keyword>
<proteinExistence type="predicted"/>
<accession>A0ABP5LLA0</accession>
<reference evidence="2" key="1">
    <citation type="journal article" date="2019" name="Int. J. Syst. Evol. Microbiol.">
        <title>The Global Catalogue of Microorganisms (GCM) 10K type strain sequencing project: providing services to taxonomists for standard genome sequencing and annotation.</title>
        <authorList>
            <consortium name="The Broad Institute Genomics Platform"/>
            <consortium name="The Broad Institute Genome Sequencing Center for Infectious Disease"/>
            <person name="Wu L."/>
            <person name="Ma J."/>
        </authorList>
    </citation>
    <scope>NUCLEOTIDE SEQUENCE [LARGE SCALE GENOMIC DNA]</scope>
    <source>
        <strain evidence="2">JCM 13850</strain>
    </source>
</reference>
<gene>
    <name evidence="1" type="ORF">GCM10009727_52990</name>
</gene>
<sequence>MIVRIWRGWTAPNDADAYQRLLNGEIVPGFLARSVEGLLGADVLRRDAGGEVEFTVVMSFADWAAVEEFAGDRTSSVVPAEARRLLARYEPEAVHHDLVAQHRPAGP</sequence>
<keyword evidence="1" id="KW-0560">Oxidoreductase</keyword>
<dbReference type="GO" id="GO:0004497">
    <property type="term" value="F:monooxygenase activity"/>
    <property type="evidence" value="ECO:0007669"/>
    <property type="project" value="UniProtKB-KW"/>
</dbReference>
<name>A0ABP5LLA0_9ACTN</name>
<evidence type="ECO:0000313" key="2">
    <source>
        <dbReference type="Proteomes" id="UP001501020"/>
    </source>
</evidence>
<keyword evidence="2" id="KW-1185">Reference proteome</keyword>
<protein>
    <submittedName>
        <fullName evidence="1">Antibiotic biosynthesis monooxygenase</fullName>
    </submittedName>
</protein>